<name>A0A239HKP5_9BURK</name>
<reference evidence="2 3" key="1">
    <citation type="submission" date="2017-06" db="EMBL/GenBank/DDBJ databases">
        <authorList>
            <person name="Kim H.J."/>
            <person name="Triplett B.A."/>
        </authorList>
    </citation>
    <scope>NUCLEOTIDE SEQUENCE [LARGE SCALE GENOMIC DNA]</scope>
    <source>
        <strain evidence="2 3">U15</strain>
    </source>
</reference>
<dbReference type="RefSeq" id="WP_089399638.1">
    <property type="nucleotide sequence ID" value="NZ_FZOT01000007.1"/>
</dbReference>
<evidence type="ECO:0000313" key="3">
    <source>
        <dbReference type="Proteomes" id="UP000198284"/>
    </source>
</evidence>
<dbReference type="Pfam" id="PF12146">
    <property type="entry name" value="Hydrolase_4"/>
    <property type="match status" value="1"/>
</dbReference>
<keyword evidence="3" id="KW-1185">Reference proteome</keyword>
<organism evidence="2 3">
    <name type="scientific">Noviherbaspirillum humi</name>
    <dbReference type="NCBI Taxonomy" id="1688639"/>
    <lineage>
        <taxon>Bacteria</taxon>
        <taxon>Pseudomonadati</taxon>
        <taxon>Pseudomonadota</taxon>
        <taxon>Betaproteobacteria</taxon>
        <taxon>Burkholderiales</taxon>
        <taxon>Oxalobacteraceae</taxon>
        <taxon>Noviherbaspirillum</taxon>
    </lineage>
</organism>
<dbReference type="AlphaFoldDB" id="A0A239HKP5"/>
<protein>
    <submittedName>
        <fullName evidence="2">Exosortase A system-associated hydrolase 2</fullName>
    </submittedName>
</protein>
<sequence>MSPRQAPSPEPFFLPVGAGYRFCLYHPPHAISRYRGAVLHVPPFGEELNRARRVSALQARALASLGFAVLQIDLLGCGDSSGVLAEATWPDWLRDLDIAVDWLRQRHGGPLTLWGVRLGALLALDFAQRSGAVDTLLLWQPVLQGQGFINQLLRLQLATEVTAGPSGNRLNTAALRAELARGRSLEIVGYALTPEIAAAIDALDGSAFTLANTTIHWIEIGGAAVTALAPARQVLVERYLVNGTPVQVHHAACAPFWSVLEPGDCNAVMQATEMALAT</sequence>
<dbReference type="GO" id="GO:0016787">
    <property type="term" value="F:hydrolase activity"/>
    <property type="evidence" value="ECO:0007669"/>
    <property type="project" value="UniProtKB-KW"/>
</dbReference>
<dbReference type="SUPFAM" id="SSF53474">
    <property type="entry name" value="alpha/beta-Hydrolases"/>
    <property type="match status" value="1"/>
</dbReference>
<dbReference type="InterPro" id="IPR017532">
    <property type="entry name" value="Hydrolase-2_PEP"/>
</dbReference>
<dbReference type="Gene3D" id="3.40.50.1820">
    <property type="entry name" value="alpha/beta hydrolase"/>
    <property type="match status" value="1"/>
</dbReference>
<dbReference type="OrthoDB" id="8525674at2"/>
<feature type="domain" description="Serine aminopeptidase S33" evidence="1">
    <location>
        <begin position="36"/>
        <end position="155"/>
    </location>
</feature>
<dbReference type="InterPro" id="IPR022742">
    <property type="entry name" value="Hydrolase_4"/>
</dbReference>
<dbReference type="NCBIfam" id="TIGR03101">
    <property type="entry name" value="hydr2_PEP"/>
    <property type="match status" value="1"/>
</dbReference>
<accession>A0A239HKP5</accession>
<keyword evidence="2" id="KW-0378">Hydrolase</keyword>
<evidence type="ECO:0000313" key="2">
    <source>
        <dbReference type="EMBL" id="SNS81966.1"/>
    </source>
</evidence>
<evidence type="ECO:0000259" key="1">
    <source>
        <dbReference type="Pfam" id="PF12146"/>
    </source>
</evidence>
<dbReference type="EMBL" id="FZOT01000007">
    <property type="protein sequence ID" value="SNS81966.1"/>
    <property type="molecule type" value="Genomic_DNA"/>
</dbReference>
<dbReference type="Proteomes" id="UP000198284">
    <property type="component" value="Unassembled WGS sequence"/>
</dbReference>
<gene>
    <name evidence="2" type="ORF">SAMN06265795_10742</name>
</gene>
<proteinExistence type="predicted"/>
<dbReference type="InterPro" id="IPR029058">
    <property type="entry name" value="AB_hydrolase_fold"/>
</dbReference>